<name>A0A7Y9DL81_9ACTN</name>
<organism evidence="2 3">
    <name type="scientific">Kineococcus aurantiacus</name>
    <dbReference type="NCBI Taxonomy" id="37633"/>
    <lineage>
        <taxon>Bacteria</taxon>
        <taxon>Bacillati</taxon>
        <taxon>Actinomycetota</taxon>
        <taxon>Actinomycetes</taxon>
        <taxon>Kineosporiales</taxon>
        <taxon>Kineosporiaceae</taxon>
        <taxon>Kineococcus</taxon>
    </lineage>
</organism>
<comment type="caution">
    <text evidence="2">The sequence shown here is derived from an EMBL/GenBank/DDBJ whole genome shotgun (WGS) entry which is preliminary data.</text>
</comment>
<evidence type="ECO:0000313" key="2">
    <source>
        <dbReference type="EMBL" id="NYD22575.1"/>
    </source>
</evidence>
<protein>
    <submittedName>
        <fullName evidence="2">Uncharacterized protein</fullName>
    </submittedName>
</protein>
<evidence type="ECO:0000313" key="3">
    <source>
        <dbReference type="Proteomes" id="UP000521922"/>
    </source>
</evidence>
<proteinExistence type="predicted"/>
<dbReference type="EMBL" id="JACCBB010000001">
    <property type="protein sequence ID" value="NYD22575.1"/>
    <property type="molecule type" value="Genomic_DNA"/>
</dbReference>
<gene>
    <name evidence="2" type="ORF">BJ968_002115</name>
</gene>
<sequence>MSTLSSPPRPVGSGVARAAAPADTGTLLWQWYASLDERGVAEARRCLLSGTCSRALLESLRRVLPPGVASRRGLDDPHATNPGDPLGARLQTLLRQQLLTGPPAPALLPAAGA</sequence>
<keyword evidence="3" id="KW-1185">Reference proteome</keyword>
<accession>A0A7Y9DL81</accession>
<reference evidence="2 3" key="1">
    <citation type="submission" date="2020-07" db="EMBL/GenBank/DDBJ databases">
        <title>Sequencing the genomes of 1000 actinobacteria strains.</title>
        <authorList>
            <person name="Klenk H.-P."/>
        </authorList>
    </citation>
    <scope>NUCLEOTIDE SEQUENCE [LARGE SCALE GENOMIC DNA]</scope>
    <source>
        <strain evidence="2 3">DSM 7487</strain>
    </source>
</reference>
<dbReference type="Proteomes" id="UP000521922">
    <property type="component" value="Unassembled WGS sequence"/>
</dbReference>
<evidence type="ECO:0000256" key="1">
    <source>
        <dbReference type="SAM" id="MobiDB-lite"/>
    </source>
</evidence>
<dbReference type="AlphaFoldDB" id="A0A7Y9DL81"/>
<dbReference type="RefSeq" id="WP_179751651.1">
    <property type="nucleotide sequence ID" value="NZ_BAAAGN010000012.1"/>
</dbReference>
<feature type="region of interest" description="Disordered" evidence="1">
    <location>
        <begin position="67"/>
        <end position="86"/>
    </location>
</feature>
<feature type="region of interest" description="Disordered" evidence="1">
    <location>
        <begin position="1"/>
        <end position="20"/>
    </location>
</feature>